<evidence type="ECO:0000256" key="2">
    <source>
        <dbReference type="SAM" id="SignalP"/>
    </source>
</evidence>
<comment type="caution">
    <text evidence="3">The sequence shown here is derived from an EMBL/GenBank/DDBJ whole genome shotgun (WGS) entry which is preliminary data.</text>
</comment>
<dbReference type="EMBL" id="JNBS01002087">
    <property type="protein sequence ID" value="OQR95560.1"/>
    <property type="molecule type" value="Genomic_DNA"/>
</dbReference>
<protein>
    <recommendedName>
        <fullName evidence="5">Expansin-like EG45 domain-containing protein</fullName>
    </recommendedName>
</protein>
<dbReference type="InterPro" id="IPR036749">
    <property type="entry name" value="Expansin_CBD_sf"/>
</dbReference>
<dbReference type="InterPro" id="IPR036908">
    <property type="entry name" value="RlpA-like_sf"/>
</dbReference>
<dbReference type="Gene3D" id="2.40.40.10">
    <property type="entry name" value="RlpA-like domain"/>
    <property type="match status" value="1"/>
</dbReference>
<reference evidence="3 4" key="1">
    <citation type="journal article" date="2014" name="Genome Biol. Evol.">
        <title>The secreted proteins of Achlya hypogyna and Thraustotheca clavata identify the ancestral oomycete secretome and reveal gene acquisitions by horizontal gene transfer.</title>
        <authorList>
            <person name="Misner I."/>
            <person name="Blouin N."/>
            <person name="Leonard G."/>
            <person name="Richards T.A."/>
            <person name="Lane C.E."/>
        </authorList>
    </citation>
    <scope>NUCLEOTIDE SEQUENCE [LARGE SCALE GENOMIC DNA]</scope>
    <source>
        <strain evidence="3 4">ATCC 34112</strain>
    </source>
</reference>
<keyword evidence="1 2" id="KW-0732">Signal</keyword>
<feature type="signal peptide" evidence="2">
    <location>
        <begin position="1"/>
        <end position="16"/>
    </location>
</feature>
<dbReference type="AlphaFoldDB" id="A0A1V9ZCI6"/>
<proteinExistence type="predicted"/>
<dbReference type="PANTHER" id="PTHR31836:SF21">
    <property type="entry name" value="EXPANSIN-LIKE PROTEIN 7"/>
    <property type="match status" value="1"/>
</dbReference>
<organism evidence="3 4">
    <name type="scientific">Thraustotheca clavata</name>
    <dbReference type="NCBI Taxonomy" id="74557"/>
    <lineage>
        <taxon>Eukaryota</taxon>
        <taxon>Sar</taxon>
        <taxon>Stramenopiles</taxon>
        <taxon>Oomycota</taxon>
        <taxon>Saprolegniomycetes</taxon>
        <taxon>Saprolegniales</taxon>
        <taxon>Achlyaceae</taxon>
        <taxon>Thraustotheca</taxon>
    </lineage>
</organism>
<dbReference type="PANTHER" id="PTHR31836">
    <property type="match status" value="1"/>
</dbReference>
<dbReference type="CDD" id="cd22191">
    <property type="entry name" value="DPBB_RlpA_EXP_N-like"/>
    <property type="match status" value="1"/>
</dbReference>
<evidence type="ECO:0000313" key="3">
    <source>
        <dbReference type="EMBL" id="OQR95560.1"/>
    </source>
</evidence>
<evidence type="ECO:0000313" key="4">
    <source>
        <dbReference type="Proteomes" id="UP000243217"/>
    </source>
</evidence>
<sequence>MVRAIVLALSVAQFLAVAIQYAGNASSLLPERNASQGQCSLMKTLPNANQFHVGVSNFHWVNSSNCGRCVQVQCSNCSTSLKITAQVSDKCPHCQLHDLSMSQPMHSALFGTSLNGTMHWNFIDCPVDDAMSICMNHNFTKNSIVVQPVNTVNGVHNMSINNIPAILSTKKYFFKATLPKNTTTQLLTLSMSSIFGETITVNTQLFPGNCTPIHIQFHPQNNLFFQSYNTANTSTTIQPTIDPNTIVFP</sequence>
<dbReference type="InterPro" id="IPR051477">
    <property type="entry name" value="Expansin_CellWall"/>
</dbReference>
<dbReference type="SUPFAM" id="SSF50685">
    <property type="entry name" value="Barwin-like endoglucanases"/>
    <property type="match status" value="1"/>
</dbReference>
<name>A0A1V9ZCI6_9STRA</name>
<dbReference type="Proteomes" id="UP000243217">
    <property type="component" value="Unassembled WGS sequence"/>
</dbReference>
<accession>A0A1V9ZCI6</accession>
<gene>
    <name evidence="3" type="ORF">THRCLA_22117</name>
</gene>
<keyword evidence="4" id="KW-1185">Reference proteome</keyword>
<evidence type="ECO:0000256" key="1">
    <source>
        <dbReference type="ARBA" id="ARBA00022729"/>
    </source>
</evidence>
<evidence type="ECO:0008006" key="5">
    <source>
        <dbReference type="Google" id="ProtNLM"/>
    </source>
</evidence>
<dbReference type="Gene3D" id="2.60.40.760">
    <property type="entry name" value="Expansin, cellulose-binding-like domain"/>
    <property type="match status" value="1"/>
</dbReference>
<feature type="chain" id="PRO_5012461350" description="Expansin-like EG45 domain-containing protein" evidence="2">
    <location>
        <begin position="17"/>
        <end position="249"/>
    </location>
</feature>